<dbReference type="EMBL" id="OQ709222">
    <property type="protein sequence ID" value="WGH22004.1"/>
    <property type="molecule type" value="Genomic_DNA"/>
</dbReference>
<protein>
    <submittedName>
        <fullName evidence="2">Membrane protein</fullName>
    </submittedName>
</protein>
<keyword evidence="1" id="KW-0472">Membrane</keyword>
<proteinExistence type="predicted"/>
<keyword evidence="3" id="KW-1185">Reference proteome</keyword>
<reference evidence="2" key="1">
    <citation type="submission" date="2023-03" db="EMBL/GenBank/DDBJ databases">
        <authorList>
            <person name="Aguilar E."/>
            <person name="Antigua R."/>
            <person name="Antonino C."/>
            <person name="Bisram R."/>
            <person name="Chen J."/>
            <person name="Davilmar B."/>
            <person name="Del R.K."/>
            <person name="Germosen J."/>
            <person name="Hernandez J."/>
            <person name="Kelloggs L."/>
            <person name="Lema C."/>
            <person name="Li J."/>
            <person name="Melendez A."/>
            <person name="Mohammed I."/>
            <person name="Ryan A."/>
            <person name="Singh S."/>
            <person name="Tariq H."/>
            <person name="Golebiewska U.P."/>
            <person name="Russell D.A."/>
            <person name="Jacobs-Sera D."/>
            <person name="Hatfull G.F."/>
        </authorList>
    </citation>
    <scope>NUCLEOTIDE SEQUENCE</scope>
</reference>
<sequence>MSTFESVLLIAGIFLPYVIVIGGAALFLNHEHRAAEKQIKGTERLSRRRFHP</sequence>
<feature type="transmembrane region" description="Helical" evidence="1">
    <location>
        <begin position="6"/>
        <end position="28"/>
    </location>
</feature>
<evidence type="ECO:0000256" key="1">
    <source>
        <dbReference type="SAM" id="Phobius"/>
    </source>
</evidence>
<dbReference type="Proteomes" id="UP001242841">
    <property type="component" value="Segment"/>
</dbReference>
<organism evidence="2 3">
    <name type="scientific">Rhodococcus phage Trogglehumper</name>
    <dbReference type="NCBI Taxonomy" id="3038381"/>
    <lineage>
        <taxon>Viruses</taxon>
        <taxon>Duplodnaviria</taxon>
        <taxon>Heunggongvirae</taxon>
        <taxon>Uroviricota</taxon>
        <taxon>Caudoviricetes</taxon>
        <taxon>Caudoviricetes incertae sedis</taxon>
        <taxon>Trogglehumpervirus</taxon>
        <taxon>Trogglehumpervirus trogglehumper</taxon>
    </lineage>
</organism>
<accession>A0AAF0GK44</accession>
<name>A0AAF0GK44_9CAUD</name>
<gene>
    <name evidence="2" type="primary">58</name>
    <name evidence="2" type="ORF">SEA_TROGGLEHUMPER_58</name>
</gene>
<evidence type="ECO:0000313" key="2">
    <source>
        <dbReference type="EMBL" id="WGH22004.1"/>
    </source>
</evidence>
<evidence type="ECO:0000313" key="3">
    <source>
        <dbReference type="Proteomes" id="UP001242841"/>
    </source>
</evidence>
<keyword evidence="1" id="KW-0812">Transmembrane</keyword>
<keyword evidence="1" id="KW-1133">Transmembrane helix</keyword>